<evidence type="ECO:0000313" key="3">
    <source>
        <dbReference type="Proteomes" id="UP000001940"/>
    </source>
</evidence>
<dbReference type="PANTHER" id="PTHR10974:SF66">
    <property type="entry name" value="ATPASE_AAA_CORE DOMAIN-CONTAINING PROTEIN"/>
    <property type="match status" value="1"/>
</dbReference>
<name>Q19963_CAEEL</name>
<dbReference type="STRING" id="6239.F32D8.2.1"/>
<dbReference type="eggNOG" id="ENOG502THA3">
    <property type="taxonomic scope" value="Eukaryota"/>
</dbReference>
<dbReference type="Proteomes" id="UP000001940">
    <property type="component" value="Chromosome V"/>
</dbReference>
<dbReference type="InterPro" id="IPR004245">
    <property type="entry name" value="DUF229"/>
</dbReference>
<dbReference type="PeptideAtlas" id="Q19963"/>
<dbReference type="GeneID" id="185204"/>
<dbReference type="EMBL" id="BX284605">
    <property type="protein sequence ID" value="CAA98454.2"/>
    <property type="molecule type" value="Genomic_DNA"/>
</dbReference>
<dbReference type="UCSC" id="F32D8.2">
    <property type="organism name" value="c. elegans"/>
</dbReference>
<dbReference type="PhylomeDB" id="Q19963"/>
<keyword evidence="1" id="KW-0472">Membrane</keyword>
<dbReference type="OrthoDB" id="5822379at2759"/>
<keyword evidence="3" id="KW-1185">Reference proteome</keyword>
<dbReference type="OMA" id="WRNCASE"/>
<evidence type="ECO:0000313" key="4">
    <source>
        <dbReference type="WormBase" id="F32D8.2"/>
    </source>
</evidence>
<dbReference type="RefSeq" id="NP_505771.2">
    <property type="nucleotide sequence ID" value="NM_073370.2"/>
</dbReference>
<accession>Q19963</accession>
<proteinExistence type="predicted"/>
<dbReference type="HOGENOM" id="CLU_032342_0_0_1"/>
<sequence length="568" mass="65798">MSFNLRKHQSILPSSMILMFLCFFLLIFSVIMSHFSIEIKEFDKDGGIKYKPEFVYSLVETRELLTNVCKLPYIFFPNEDEDVFGLTPDKSKQHIVRGECKINELNEKVDLSSDGYLTLRSKNTNDLPSDIRCTFYKNSGPNEHPIKVEKNVPVKVPFYNFAFACERNGIVEFLKPFVNFASIPKKSNGGSIAIIFLPAINHKLFMKKMPLSKHFMQDNQFRFAQFMSKNEPNSMQDLLLQLGISNKINMFRKAKQNNFTTFFSGPQQIRYMIDVDYDTLDHQNFITQFLIDGNLCLKNGKKLVNDQLEKIGAFLTSTADSKVFSAMFIDEYDEYRRQSIDQDLKKMLDLLKESNIFENTTLIITSYDLSTKDIENENDKYPMFAFRPSNQFIENNNQKLYFMNMNFNRLLSSTNFNQMLVELINPKEKSSKSVFIAQPTSRNCTSEGISENICLCMNMSTSSGYPEKGEKNFLQTLRTRFTQEVKTHKCVRSFELEDYKIFYEYSIGTSKEVRGVELTGFVNIISSRGKKTLLLKKMFTFKPEFASFNSFDTARVVVGYEVNIGIAR</sequence>
<feature type="transmembrane region" description="Helical" evidence="1">
    <location>
        <begin position="12"/>
        <end position="35"/>
    </location>
</feature>
<protein>
    <submittedName>
        <fullName evidence="2">ATPase_AAA_core domain-containing protein</fullName>
    </submittedName>
</protein>
<dbReference type="CTD" id="185204"/>
<dbReference type="WormBase" id="F32D8.2">
    <property type="protein sequence ID" value="CE38338"/>
    <property type="gene ID" value="WBGene00009327"/>
</dbReference>
<gene>
    <name evidence="2" type="ORF">CELE_F32D8.2</name>
    <name evidence="2 4" type="ORF">F32D8.2</name>
</gene>
<keyword evidence="1" id="KW-0812">Transmembrane</keyword>
<organism evidence="2 3">
    <name type="scientific">Caenorhabditis elegans</name>
    <dbReference type="NCBI Taxonomy" id="6239"/>
    <lineage>
        <taxon>Eukaryota</taxon>
        <taxon>Metazoa</taxon>
        <taxon>Ecdysozoa</taxon>
        <taxon>Nematoda</taxon>
        <taxon>Chromadorea</taxon>
        <taxon>Rhabditida</taxon>
        <taxon>Rhabditina</taxon>
        <taxon>Rhabditomorpha</taxon>
        <taxon>Rhabditoidea</taxon>
        <taxon>Rhabditidae</taxon>
        <taxon>Peloderinae</taxon>
        <taxon>Caenorhabditis</taxon>
    </lineage>
</organism>
<keyword evidence="1" id="KW-1133">Transmembrane helix</keyword>
<dbReference type="PaxDb" id="6239-F32D8.2"/>
<dbReference type="SMR" id="Q19963"/>
<reference evidence="2 3" key="1">
    <citation type="journal article" date="1998" name="Science">
        <title>Genome sequence of the nematode C. elegans: a platform for investigating biology.</title>
        <authorList>
            <consortium name="The C. elegans sequencing consortium"/>
            <person name="Sulson J.E."/>
            <person name="Waterston R."/>
        </authorList>
    </citation>
    <scope>NUCLEOTIDE SEQUENCE [LARGE SCALE GENOMIC DNA]</scope>
    <source>
        <strain evidence="2 3">Bristol N2</strain>
    </source>
</reference>
<dbReference type="KEGG" id="cel:CELE_F32D8.2"/>
<dbReference type="PANTHER" id="PTHR10974">
    <property type="entry name" value="FI08016P-RELATED"/>
    <property type="match status" value="1"/>
</dbReference>
<evidence type="ECO:0000256" key="1">
    <source>
        <dbReference type="SAM" id="Phobius"/>
    </source>
</evidence>
<dbReference type="Bgee" id="WBGene00009327">
    <property type="expression patterns" value="Expressed in adult organism"/>
</dbReference>
<dbReference type="FunCoup" id="Q19963">
    <property type="interactions" value="832"/>
</dbReference>
<dbReference type="AlphaFoldDB" id="Q19963"/>
<dbReference type="InParanoid" id="Q19963"/>
<dbReference type="PIR" id="T21653">
    <property type="entry name" value="T21653"/>
</dbReference>
<evidence type="ECO:0000313" key="2">
    <source>
        <dbReference type="EMBL" id="CAA98454.2"/>
    </source>
</evidence>
<dbReference type="AGR" id="WB:WBGene00009327"/>